<dbReference type="Pfam" id="PF05065">
    <property type="entry name" value="Phage_capsid"/>
    <property type="match status" value="1"/>
</dbReference>
<organism evidence="4">
    <name type="scientific">Siphoviridae sp. ctQtc11</name>
    <dbReference type="NCBI Taxonomy" id="2825497"/>
    <lineage>
        <taxon>Viruses</taxon>
        <taxon>Duplodnaviria</taxon>
        <taxon>Heunggongvirae</taxon>
        <taxon>Uroviricota</taxon>
        <taxon>Caudoviricetes</taxon>
    </lineage>
</organism>
<proteinExistence type="predicted"/>
<evidence type="ECO:0000313" key="4">
    <source>
        <dbReference type="EMBL" id="DAE01429.1"/>
    </source>
</evidence>
<comment type="subcellular location">
    <subcellularLocation>
        <location evidence="1">Virion</location>
    </subcellularLocation>
</comment>
<dbReference type="GO" id="GO:0044423">
    <property type="term" value="C:virion component"/>
    <property type="evidence" value="ECO:0007669"/>
    <property type="project" value="UniProtKB-KW"/>
</dbReference>
<sequence>MNLQLKQYLETMKTAMKEGNVDQYSQAFSQYHEELIQSIQNDYEQFRQTNDSQILEKRGIRQLTSEEKKYYQEFIDKAKSINPKQEITDMNKGMPETVITDVYRELTQSHPLLAKINFQFTSFSTKWIISDHTKQTAAWGEITAKITEEITSAFKEYDMKQFKLSAFFVLSKPMLELGPEWVDAYVRTVLYDSLANSLENSIVTGTGKNMPIGYDRDIHTGVSVTDGVYPRKKKVKIKSFRPKEYGKVLAVMAKTEKGNARKFDKVLLAVNMTDYLTKIMPATTASNIDGTYTQNIFPFPTETVISNELADGEALLMLPEEYFAGLGTSKEGKILYDDSVKFFEDQRAFMIKLYGNGRPYDNTVSVLLDISELEELYTVVKTLSETPTTDPAV</sequence>
<accession>A0A8S5P455</accession>
<protein>
    <submittedName>
        <fullName evidence="4">Major capsid protein</fullName>
    </submittedName>
</protein>
<evidence type="ECO:0000259" key="3">
    <source>
        <dbReference type="Pfam" id="PF05065"/>
    </source>
</evidence>
<dbReference type="InterPro" id="IPR024455">
    <property type="entry name" value="Phage_capsid"/>
</dbReference>
<feature type="domain" description="Phage capsid-like C-terminal" evidence="3">
    <location>
        <begin position="94"/>
        <end position="214"/>
    </location>
</feature>
<evidence type="ECO:0000256" key="1">
    <source>
        <dbReference type="ARBA" id="ARBA00004328"/>
    </source>
</evidence>
<dbReference type="InterPro" id="IPR054612">
    <property type="entry name" value="Phage_capsid-like_C"/>
</dbReference>
<reference evidence="4" key="1">
    <citation type="journal article" date="2021" name="Proc. Natl. Acad. Sci. U.S.A.">
        <title>A Catalog of Tens of Thousands of Viruses from Human Metagenomes Reveals Hidden Associations with Chronic Diseases.</title>
        <authorList>
            <person name="Tisza M.J."/>
            <person name="Buck C.B."/>
        </authorList>
    </citation>
    <scope>NUCLEOTIDE SEQUENCE</scope>
    <source>
        <strain evidence="4">CtQtc11</strain>
    </source>
</reference>
<dbReference type="NCBIfam" id="TIGR01554">
    <property type="entry name" value="major_cap_HK97"/>
    <property type="match status" value="1"/>
</dbReference>
<dbReference type="EMBL" id="BK015325">
    <property type="protein sequence ID" value="DAE01429.1"/>
    <property type="molecule type" value="Genomic_DNA"/>
</dbReference>
<evidence type="ECO:0000256" key="2">
    <source>
        <dbReference type="ARBA" id="ARBA00022844"/>
    </source>
</evidence>
<keyword evidence="2" id="KW-0946">Virion</keyword>
<dbReference type="SUPFAM" id="SSF56563">
    <property type="entry name" value="Major capsid protein gp5"/>
    <property type="match status" value="1"/>
</dbReference>
<name>A0A8S5P455_9CAUD</name>